<evidence type="ECO:0000313" key="1">
    <source>
        <dbReference type="EMBL" id="NHT74214.1"/>
    </source>
</evidence>
<dbReference type="EMBL" id="JAANCM010000001">
    <property type="protein sequence ID" value="NHT74214.1"/>
    <property type="molecule type" value="Genomic_DNA"/>
</dbReference>
<gene>
    <name evidence="1" type="ORF">G8E10_00430</name>
</gene>
<evidence type="ECO:0000313" key="2">
    <source>
        <dbReference type="Proteomes" id="UP001155840"/>
    </source>
</evidence>
<reference evidence="1" key="1">
    <citation type="submission" date="2020-03" db="EMBL/GenBank/DDBJ databases">
        <title>Ferranicluibacter endophyticum gen. nov., sp. nov., a new genus isolated from Rubus ulmifolius Schott. stem.</title>
        <authorList>
            <person name="Roca-Couso R."/>
            <person name="Flores-Felix J.D."/>
            <person name="Igual J.M."/>
            <person name="Rivas R."/>
        </authorList>
    </citation>
    <scope>NUCLEOTIDE SEQUENCE</scope>
    <source>
        <strain evidence="1">CRRU44</strain>
    </source>
</reference>
<comment type="caution">
    <text evidence="1">The sequence shown here is derived from an EMBL/GenBank/DDBJ whole genome shotgun (WGS) entry which is preliminary data.</text>
</comment>
<dbReference type="AlphaFoldDB" id="A0AA43ZAF8"/>
<protein>
    <submittedName>
        <fullName evidence="1">Uncharacterized protein</fullName>
    </submittedName>
</protein>
<name>A0AA43ZAF8_9HYPH</name>
<dbReference type="Proteomes" id="UP001155840">
    <property type="component" value="Unassembled WGS sequence"/>
</dbReference>
<proteinExistence type="predicted"/>
<sequence length="155" mass="17254">MKILIVEDRDDKFEDIALVARPSCPQGSSFHRSTTSVSAIDELGRCPWSLLLLDMSIDIRSGKVNVARGGHANLGGLDIIEYLYLFEVSLPTIIITGFDYFEAARSEERMTELVGLDKIAATAAAKIGKNFLGVVRYQDTGWRDDLQSLIMNWRA</sequence>
<organism evidence="1 2">
    <name type="scientific">Ferranicluibacter rubi</name>
    <dbReference type="NCBI Taxonomy" id="2715133"/>
    <lineage>
        <taxon>Bacteria</taxon>
        <taxon>Pseudomonadati</taxon>
        <taxon>Pseudomonadota</taxon>
        <taxon>Alphaproteobacteria</taxon>
        <taxon>Hyphomicrobiales</taxon>
        <taxon>Rhizobiaceae</taxon>
        <taxon>Ferranicluibacter</taxon>
    </lineage>
</organism>
<dbReference type="RefSeq" id="WP_092986785.1">
    <property type="nucleotide sequence ID" value="NZ_JAANCM010000001.1"/>
</dbReference>
<accession>A0AA43ZAF8</accession>
<keyword evidence="2" id="KW-1185">Reference proteome</keyword>